<dbReference type="Gene3D" id="2.30.30.140">
    <property type="match status" value="1"/>
</dbReference>
<accession>X6LR23</accession>
<gene>
    <name evidence="2" type="ORF">RFI_33328</name>
</gene>
<keyword evidence="3" id="KW-1185">Reference proteome</keyword>
<dbReference type="Proteomes" id="UP000023152">
    <property type="component" value="Unassembled WGS sequence"/>
</dbReference>
<proteinExistence type="predicted"/>
<dbReference type="SUPFAM" id="SSF54160">
    <property type="entry name" value="Chromo domain-like"/>
    <property type="match status" value="1"/>
</dbReference>
<dbReference type="Pfam" id="PF02820">
    <property type="entry name" value="MBT"/>
    <property type="match status" value="1"/>
</dbReference>
<evidence type="ECO:0000313" key="3">
    <source>
        <dbReference type="Proteomes" id="UP000023152"/>
    </source>
</evidence>
<feature type="non-terminal residue" evidence="2">
    <location>
        <position position="1"/>
    </location>
</feature>
<protein>
    <recommendedName>
        <fullName evidence="4">Chromo domain-containing protein</fullName>
    </recommendedName>
</protein>
<evidence type="ECO:0000313" key="2">
    <source>
        <dbReference type="EMBL" id="ETO04074.1"/>
    </source>
</evidence>
<dbReference type="GO" id="GO:0006355">
    <property type="term" value="P:regulation of DNA-templated transcription"/>
    <property type="evidence" value="ECO:0007669"/>
    <property type="project" value="InterPro"/>
</dbReference>
<evidence type="ECO:0008006" key="4">
    <source>
        <dbReference type="Google" id="ProtNLM"/>
    </source>
</evidence>
<evidence type="ECO:0000256" key="1">
    <source>
        <dbReference type="SAM" id="MobiDB-lite"/>
    </source>
</evidence>
<dbReference type="AlphaFoldDB" id="X6LR23"/>
<dbReference type="OrthoDB" id="8188861at2759"/>
<dbReference type="EMBL" id="ASPP01030499">
    <property type="protein sequence ID" value="ETO04074.1"/>
    <property type="molecule type" value="Genomic_DNA"/>
</dbReference>
<feature type="region of interest" description="Disordered" evidence="1">
    <location>
        <begin position="1"/>
        <end position="25"/>
    </location>
</feature>
<dbReference type="InterPro" id="IPR016197">
    <property type="entry name" value="Chromo-like_dom_sf"/>
</dbReference>
<dbReference type="InterPro" id="IPR004092">
    <property type="entry name" value="Mbt"/>
</dbReference>
<organism evidence="2 3">
    <name type="scientific">Reticulomyxa filosa</name>
    <dbReference type="NCBI Taxonomy" id="46433"/>
    <lineage>
        <taxon>Eukaryota</taxon>
        <taxon>Sar</taxon>
        <taxon>Rhizaria</taxon>
        <taxon>Retaria</taxon>
        <taxon>Foraminifera</taxon>
        <taxon>Monothalamids</taxon>
        <taxon>Reticulomyxidae</taxon>
        <taxon>Reticulomyxa</taxon>
    </lineage>
</organism>
<name>X6LR23_RETFI</name>
<sequence>QNRNIDEQEEKEQQPLIATDAFDDSGEHPFVSCMTLEEAEKLRPNDKIDHRDDVGRFLLAQVVEKQGSMLKVHYDGWNSKWDVWSDYTRELSRFAASGSISQRL</sequence>
<dbReference type="GO" id="GO:0005634">
    <property type="term" value="C:nucleus"/>
    <property type="evidence" value="ECO:0007669"/>
    <property type="project" value="InterPro"/>
</dbReference>
<comment type="caution">
    <text evidence="2">The sequence shown here is derived from an EMBL/GenBank/DDBJ whole genome shotgun (WGS) entry which is preliminary data.</text>
</comment>
<reference evidence="2 3" key="1">
    <citation type="journal article" date="2013" name="Curr. Biol.">
        <title>The Genome of the Foraminiferan Reticulomyxa filosa.</title>
        <authorList>
            <person name="Glockner G."/>
            <person name="Hulsmann N."/>
            <person name="Schleicher M."/>
            <person name="Noegel A.A."/>
            <person name="Eichinger L."/>
            <person name="Gallinger C."/>
            <person name="Pawlowski J."/>
            <person name="Sierra R."/>
            <person name="Euteneuer U."/>
            <person name="Pillet L."/>
            <person name="Moustafa A."/>
            <person name="Platzer M."/>
            <person name="Groth M."/>
            <person name="Szafranski K."/>
            <person name="Schliwa M."/>
        </authorList>
    </citation>
    <scope>NUCLEOTIDE SEQUENCE [LARGE SCALE GENOMIC DNA]</scope>
</reference>